<dbReference type="PANTHER" id="PTHR38009:SF1">
    <property type="entry name" value="CONSERVED HYPOTHETICAL PHAGE TAIL PROTEIN"/>
    <property type="match status" value="1"/>
</dbReference>
<gene>
    <name evidence="1" type="ORF">J1792_31585</name>
</gene>
<dbReference type="EMBL" id="JAFMOF010000006">
    <property type="protein sequence ID" value="MBO0657106.1"/>
    <property type="molecule type" value="Genomic_DNA"/>
</dbReference>
<evidence type="ECO:0000313" key="1">
    <source>
        <dbReference type="EMBL" id="MBO0657106.1"/>
    </source>
</evidence>
<proteinExistence type="predicted"/>
<keyword evidence="2" id="KW-1185">Reference proteome</keyword>
<comment type="caution">
    <text evidence="1">The sequence shown here is derived from an EMBL/GenBank/DDBJ whole genome shotgun (WGS) entry which is preliminary data.</text>
</comment>
<dbReference type="RefSeq" id="WP_207248732.1">
    <property type="nucleotide sequence ID" value="NZ_JAFMOF010000006.1"/>
</dbReference>
<accession>A0A939FRI3</accession>
<dbReference type="GO" id="GO:0005198">
    <property type="term" value="F:structural molecule activity"/>
    <property type="evidence" value="ECO:0007669"/>
    <property type="project" value="InterPro"/>
</dbReference>
<dbReference type="Pfam" id="PF06841">
    <property type="entry name" value="Phage_T4_gp19"/>
    <property type="match status" value="1"/>
</dbReference>
<sequence>MQVGDALGADMFAVDLGKFRVATYQGLSGLTFEQDATGVKTVTPEGSLVTRKIPGAKQLPDITLSRPMDASKVWVDWVVLTATNQDLDEARQNVVISLLDANKKPVLHVNLVNAWASSWKGPALSAGDASAGIETITLAYDDITIG</sequence>
<name>A0A939FRI3_9ACTN</name>
<dbReference type="NCBIfam" id="TIGR02241">
    <property type="entry name" value="conserved hypothetical phage tail region protein"/>
    <property type="match status" value="1"/>
</dbReference>
<reference evidence="1" key="1">
    <citation type="submission" date="2021-03" db="EMBL/GenBank/DDBJ databases">
        <title>Streptomyces strains.</title>
        <authorList>
            <person name="Lund M.B."/>
            <person name="Toerring T."/>
        </authorList>
    </citation>
    <scope>NUCLEOTIDE SEQUENCE</scope>
    <source>
        <strain evidence="1">JCM 4242</strain>
    </source>
</reference>
<protein>
    <submittedName>
        <fullName evidence="1">Phage tail protein</fullName>
    </submittedName>
</protein>
<dbReference type="AlphaFoldDB" id="A0A939FRI3"/>
<evidence type="ECO:0000313" key="2">
    <source>
        <dbReference type="Proteomes" id="UP000664781"/>
    </source>
</evidence>
<organism evidence="1 2">
    <name type="scientific">Streptomyces triculaminicus</name>
    <dbReference type="NCBI Taxonomy" id="2816232"/>
    <lineage>
        <taxon>Bacteria</taxon>
        <taxon>Bacillati</taxon>
        <taxon>Actinomycetota</taxon>
        <taxon>Actinomycetes</taxon>
        <taxon>Kitasatosporales</taxon>
        <taxon>Streptomycetaceae</taxon>
        <taxon>Streptomyces</taxon>
    </lineage>
</organism>
<dbReference type="Proteomes" id="UP000664781">
    <property type="component" value="Unassembled WGS sequence"/>
</dbReference>
<dbReference type="InterPro" id="IPR011747">
    <property type="entry name" value="CHP02241"/>
</dbReference>
<dbReference type="PANTHER" id="PTHR38009">
    <property type="entry name" value="CONSERVED HYPOTHETICAL PHAGE TAIL PROTEIN"/>
    <property type="match status" value="1"/>
</dbReference>
<dbReference type="InterPro" id="IPR010667">
    <property type="entry name" value="Phage_T4_Gp19"/>
</dbReference>